<keyword evidence="6" id="KW-1185">Reference proteome</keyword>
<dbReference type="EC" id="3.1.1.-" evidence="3"/>
<evidence type="ECO:0000313" key="6">
    <source>
        <dbReference type="Proteomes" id="UP001240236"/>
    </source>
</evidence>
<dbReference type="EMBL" id="JAUSUZ010000001">
    <property type="protein sequence ID" value="MDQ0363530.1"/>
    <property type="molecule type" value="Genomic_DNA"/>
</dbReference>
<dbReference type="InterPro" id="IPR050309">
    <property type="entry name" value="Type-B_Carboxylest/Lipase"/>
</dbReference>
<evidence type="ECO:0000256" key="1">
    <source>
        <dbReference type="ARBA" id="ARBA00005964"/>
    </source>
</evidence>
<comment type="similarity">
    <text evidence="1 3">Belongs to the type-B carboxylesterase/lipase family.</text>
</comment>
<keyword evidence="2 3" id="KW-0378">Hydrolase</keyword>
<name>A0AAE3VTT4_9ACTN</name>
<dbReference type="Gene3D" id="3.40.50.1820">
    <property type="entry name" value="alpha/beta hydrolase"/>
    <property type="match status" value="1"/>
</dbReference>
<dbReference type="PANTHER" id="PTHR11559">
    <property type="entry name" value="CARBOXYLESTERASE"/>
    <property type="match status" value="1"/>
</dbReference>
<comment type="caution">
    <text evidence="5">The sequence shown here is derived from an EMBL/GenBank/DDBJ whole genome shotgun (WGS) entry which is preliminary data.</text>
</comment>
<gene>
    <name evidence="5" type="ORF">J2S42_000199</name>
</gene>
<accession>A0AAE3VTT4</accession>
<dbReference type="InterPro" id="IPR019826">
    <property type="entry name" value="Carboxylesterase_B_AS"/>
</dbReference>
<dbReference type="InterPro" id="IPR029058">
    <property type="entry name" value="AB_hydrolase_fold"/>
</dbReference>
<dbReference type="InterPro" id="IPR002018">
    <property type="entry name" value="CarbesteraseB"/>
</dbReference>
<protein>
    <recommendedName>
        <fullName evidence="3">Carboxylic ester hydrolase</fullName>
        <ecNumber evidence="3">3.1.1.-</ecNumber>
    </recommendedName>
</protein>
<dbReference type="Proteomes" id="UP001240236">
    <property type="component" value="Unassembled WGS sequence"/>
</dbReference>
<dbReference type="GO" id="GO:0016787">
    <property type="term" value="F:hydrolase activity"/>
    <property type="evidence" value="ECO:0007669"/>
    <property type="project" value="UniProtKB-KW"/>
</dbReference>
<evidence type="ECO:0000313" key="5">
    <source>
        <dbReference type="EMBL" id="MDQ0363530.1"/>
    </source>
</evidence>
<dbReference type="PROSITE" id="PS00122">
    <property type="entry name" value="CARBOXYLESTERASE_B_1"/>
    <property type="match status" value="1"/>
</dbReference>
<evidence type="ECO:0000256" key="2">
    <source>
        <dbReference type="ARBA" id="ARBA00022801"/>
    </source>
</evidence>
<organism evidence="5 6">
    <name type="scientific">Catenuloplanes indicus</name>
    <dbReference type="NCBI Taxonomy" id="137267"/>
    <lineage>
        <taxon>Bacteria</taxon>
        <taxon>Bacillati</taxon>
        <taxon>Actinomycetota</taxon>
        <taxon>Actinomycetes</taxon>
        <taxon>Micromonosporales</taxon>
        <taxon>Micromonosporaceae</taxon>
        <taxon>Catenuloplanes</taxon>
    </lineage>
</organism>
<dbReference type="SUPFAM" id="SSF53474">
    <property type="entry name" value="alpha/beta-Hydrolases"/>
    <property type="match status" value="1"/>
</dbReference>
<proteinExistence type="inferred from homology"/>
<dbReference type="AlphaFoldDB" id="A0AAE3VTT4"/>
<dbReference type="Pfam" id="PF00135">
    <property type="entry name" value="COesterase"/>
    <property type="match status" value="1"/>
</dbReference>
<dbReference type="RefSeq" id="WP_307234224.1">
    <property type="nucleotide sequence ID" value="NZ_JAUSUZ010000001.1"/>
</dbReference>
<evidence type="ECO:0000256" key="3">
    <source>
        <dbReference type="RuleBase" id="RU361235"/>
    </source>
</evidence>
<sequence>MSTEIPDVRVKGGVVRGRIDHGTPAYLGIPYAAPPFGGHRMRPPRPAEPWDGVRDATAYGPTAPKSDFPPSLRQFFADPAVPGDDCLNLNVWTPDPAADGLPVLVWIHGGSFTSGSGSVVGCRGSAFARDGVVCVTINYRLQAEGFLHTGDDGSNVGLLDQIAALEWVRDNIASFGGDPAKVTVAGQSAGAMSIAALLAMPTAEGLFRGAITQSGAAWHTLDARTGLRVAGLLAAELGVAPERAAIAAVPPGRVLAATERVAAAIGSPAEWGHVAVTGLPFAPVVDGTVLPRHPLDAIADGASRGVALLTGTTAEEARLPLVASGAITHLDEAAAVAGAARFGVHAATVAAACAKPGVSPGDVLAAIVTEHAYTRPAVQLAEARGADAPTWMYRFDHRSAAAGGLLGAAHAVDIPFVFDTMDTPDGALLMGGRTAPEAAAVVHAAWVRFVSDLDPGWAPYRPGTRTTMVFGPRTGTIDLAARGTG</sequence>
<evidence type="ECO:0000259" key="4">
    <source>
        <dbReference type="Pfam" id="PF00135"/>
    </source>
</evidence>
<feature type="domain" description="Carboxylesterase type B" evidence="4">
    <location>
        <begin position="6"/>
        <end position="421"/>
    </location>
</feature>
<reference evidence="5 6" key="1">
    <citation type="submission" date="2023-07" db="EMBL/GenBank/DDBJ databases">
        <title>Sequencing the genomes of 1000 actinobacteria strains.</title>
        <authorList>
            <person name="Klenk H.-P."/>
        </authorList>
    </citation>
    <scope>NUCLEOTIDE SEQUENCE [LARGE SCALE GENOMIC DNA]</scope>
    <source>
        <strain evidence="5 6">DSM 44709</strain>
    </source>
</reference>